<evidence type="ECO:0000256" key="3">
    <source>
        <dbReference type="RuleBase" id="RU003682"/>
    </source>
</evidence>
<evidence type="ECO:0000259" key="4">
    <source>
        <dbReference type="PROSITE" id="PS51471"/>
    </source>
</evidence>
<protein>
    <recommendedName>
        <fullName evidence="4">Fe2OG dioxygenase domain-containing protein</fullName>
    </recommendedName>
</protein>
<dbReference type="Pfam" id="PF14226">
    <property type="entry name" value="DIOX_N"/>
    <property type="match status" value="1"/>
</dbReference>
<evidence type="ECO:0000256" key="1">
    <source>
        <dbReference type="ARBA" id="ARBA00022723"/>
    </source>
</evidence>
<dbReference type="EMBL" id="JAGKQM010000006">
    <property type="protein sequence ID" value="KAH0920686.1"/>
    <property type="molecule type" value="Genomic_DNA"/>
</dbReference>
<keyword evidence="1 3" id="KW-0479">Metal-binding</keyword>
<keyword evidence="3" id="KW-0560">Oxidoreductase</keyword>
<dbReference type="InterPro" id="IPR044861">
    <property type="entry name" value="IPNS-like_FE2OG_OXY"/>
</dbReference>
<keyword evidence="2 3" id="KW-0408">Iron</keyword>
<dbReference type="Proteomes" id="UP000824890">
    <property type="component" value="Unassembled WGS sequence"/>
</dbReference>
<gene>
    <name evidence="5" type="ORF">HID58_020704</name>
</gene>
<dbReference type="PANTHER" id="PTHR47990">
    <property type="entry name" value="2-OXOGLUTARATE (2OG) AND FE(II)-DEPENDENT OXYGENASE SUPERFAMILY PROTEIN-RELATED"/>
    <property type="match status" value="1"/>
</dbReference>
<reference evidence="5 6" key="1">
    <citation type="submission" date="2021-05" db="EMBL/GenBank/DDBJ databases">
        <title>Genome Assembly of Synthetic Allotetraploid Brassica napus Reveals Homoeologous Exchanges between Subgenomes.</title>
        <authorList>
            <person name="Davis J.T."/>
        </authorList>
    </citation>
    <scope>NUCLEOTIDE SEQUENCE [LARGE SCALE GENOMIC DNA]</scope>
    <source>
        <strain evidence="6">cv. Da-Ae</strain>
        <tissue evidence="5">Seedling</tissue>
    </source>
</reference>
<dbReference type="SUPFAM" id="SSF51197">
    <property type="entry name" value="Clavaminate synthase-like"/>
    <property type="match status" value="1"/>
</dbReference>
<dbReference type="Gene3D" id="2.60.120.330">
    <property type="entry name" value="B-lactam Antibiotic, Isopenicillin N Synthase, Chain"/>
    <property type="match status" value="1"/>
</dbReference>
<organism evidence="5 6">
    <name type="scientific">Brassica napus</name>
    <name type="common">Rape</name>
    <dbReference type="NCBI Taxonomy" id="3708"/>
    <lineage>
        <taxon>Eukaryota</taxon>
        <taxon>Viridiplantae</taxon>
        <taxon>Streptophyta</taxon>
        <taxon>Embryophyta</taxon>
        <taxon>Tracheophyta</taxon>
        <taxon>Spermatophyta</taxon>
        <taxon>Magnoliopsida</taxon>
        <taxon>eudicotyledons</taxon>
        <taxon>Gunneridae</taxon>
        <taxon>Pentapetalae</taxon>
        <taxon>rosids</taxon>
        <taxon>malvids</taxon>
        <taxon>Brassicales</taxon>
        <taxon>Brassicaceae</taxon>
        <taxon>Brassiceae</taxon>
        <taxon>Brassica</taxon>
    </lineage>
</organism>
<dbReference type="InterPro" id="IPR027443">
    <property type="entry name" value="IPNS-like_sf"/>
</dbReference>
<sequence length="326" mass="37464">MIHEKTHLNLKKYTNKMSSKIPTLDFSREDLKPGTKYWKSTSKNIRQALEEYGCFIIDLQDKTPLDLLDQVFGSLVELFDLPTQTKMKNKYDKPLNGYVGQIPALPLHESLGIDNATSLEATRSFTGLMWPQGNKHFSECVHKYAEFAAKLDQMVTRMVFESYNVEKHYKPYIESTTYLLRVLKNSAPNNDKSNLGFVTHTDKSFTTILHQNQVNGLEMETREGERININLSSPSLFMIVAGDALMAWSNDRVWSPRHQVLVSGDTDRYSLGMFSFNNGTLQVPEELIDHQHPLMYKPFDHIGLLRFYRTDIGYKSECPIKAYCGN</sequence>
<dbReference type="InterPro" id="IPR005123">
    <property type="entry name" value="Oxoglu/Fe-dep_dioxygenase_dom"/>
</dbReference>
<evidence type="ECO:0000313" key="5">
    <source>
        <dbReference type="EMBL" id="KAH0920686.1"/>
    </source>
</evidence>
<accession>A0ABQ8CUA3</accession>
<dbReference type="InterPro" id="IPR050231">
    <property type="entry name" value="Iron_ascorbate_oxido_reductase"/>
</dbReference>
<evidence type="ECO:0000313" key="6">
    <source>
        <dbReference type="Proteomes" id="UP000824890"/>
    </source>
</evidence>
<dbReference type="PROSITE" id="PS51471">
    <property type="entry name" value="FE2OG_OXY"/>
    <property type="match status" value="1"/>
</dbReference>
<comment type="caution">
    <text evidence="5">The sequence shown here is derived from an EMBL/GenBank/DDBJ whole genome shotgun (WGS) entry which is preliminary data.</text>
</comment>
<dbReference type="InterPro" id="IPR026992">
    <property type="entry name" value="DIOX_N"/>
</dbReference>
<evidence type="ECO:0000256" key="2">
    <source>
        <dbReference type="ARBA" id="ARBA00023004"/>
    </source>
</evidence>
<name>A0ABQ8CUA3_BRANA</name>
<proteinExistence type="inferred from homology"/>
<dbReference type="Pfam" id="PF03171">
    <property type="entry name" value="2OG-FeII_Oxy"/>
    <property type="match status" value="1"/>
</dbReference>
<comment type="similarity">
    <text evidence="3">Belongs to the iron/ascorbate-dependent oxidoreductase family.</text>
</comment>
<keyword evidence="6" id="KW-1185">Reference proteome</keyword>
<feature type="domain" description="Fe2OG dioxygenase" evidence="4">
    <location>
        <begin position="175"/>
        <end position="279"/>
    </location>
</feature>